<organism evidence="1 2">
    <name type="scientific">Phytophthora megakarya</name>
    <dbReference type="NCBI Taxonomy" id="4795"/>
    <lineage>
        <taxon>Eukaryota</taxon>
        <taxon>Sar</taxon>
        <taxon>Stramenopiles</taxon>
        <taxon>Oomycota</taxon>
        <taxon>Peronosporomycetes</taxon>
        <taxon>Peronosporales</taxon>
        <taxon>Peronosporaceae</taxon>
        <taxon>Phytophthora</taxon>
    </lineage>
</organism>
<evidence type="ECO:0000313" key="2">
    <source>
        <dbReference type="Proteomes" id="UP000198211"/>
    </source>
</evidence>
<accession>A0A225V0G5</accession>
<keyword evidence="1" id="KW-0347">Helicase</keyword>
<dbReference type="PANTHER" id="PTHR45786:SF74">
    <property type="entry name" value="ATP-DEPENDENT DNA HELICASE"/>
    <property type="match status" value="1"/>
</dbReference>
<dbReference type="PANTHER" id="PTHR45786">
    <property type="entry name" value="DNA BINDING PROTEIN-LIKE"/>
    <property type="match status" value="1"/>
</dbReference>
<protein>
    <submittedName>
        <fullName evidence="1">Helitron helicase</fullName>
    </submittedName>
</protein>
<keyword evidence="2" id="KW-1185">Reference proteome</keyword>
<gene>
    <name evidence="1" type="ORF">PHMEG_00030381</name>
</gene>
<comment type="caution">
    <text evidence="1">The sequence shown here is derived from an EMBL/GenBank/DDBJ whole genome shotgun (WGS) entry which is preliminary data.</text>
</comment>
<dbReference type="OrthoDB" id="10051381at2759"/>
<dbReference type="EMBL" id="NBNE01009092">
    <property type="protein sequence ID" value="OWY98772.1"/>
    <property type="molecule type" value="Genomic_DNA"/>
</dbReference>
<dbReference type="STRING" id="4795.A0A225V0G5"/>
<proteinExistence type="predicted"/>
<evidence type="ECO:0000313" key="1">
    <source>
        <dbReference type="EMBL" id="OWY98772.1"/>
    </source>
</evidence>
<keyword evidence="1" id="KW-0378">Hydrolase</keyword>
<reference evidence="2" key="1">
    <citation type="submission" date="2017-03" db="EMBL/GenBank/DDBJ databases">
        <title>Phytopthora megakarya and P. palmivora, two closely related causual agents of cacao black pod achieved similar genome size and gene model numbers by different mechanisms.</title>
        <authorList>
            <person name="Ali S."/>
            <person name="Shao J."/>
            <person name="Larry D.J."/>
            <person name="Kronmiller B."/>
            <person name="Shen D."/>
            <person name="Strem M.D."/>
            <person name="Melnick R.L."/>
            <person name="Guiltinan M.J."/>
            <person name="Tyler B.M."/>
            <person name="Meinhardt L.W."/>
            <person name="Bailey B.A."/>
        </authorList>
    </citation>
    <scope>NUCLEOTIDE SEQUENCE [LARGE SCALE GENOMIC DNA]</scope>
    <source>
        <strain evidence="2">zdho120</strain>
    </source>
</reference>
<dbReference type="Proteomes" id="UP000198211">
    <property type="component" value="Unassembled WGS sequence"/>
</dbReference>
<keyword evidence="1" id="KW-0547">Nucleotide-binding</keyword>
<dbReference type="GO" id="GO:0004386">
    <property type="term" value="F:helicase activity"/>
    <property type="evidence" value="ECO:0007669"/>
    <property type="project" value="UniProtKB-KW"/>
</dbReference>
<dbReference type="AlphaFoldDB" id="A0A225V0G5"/>
<name>A0A225V0G5_9STRA</name>
<sequence length="243" mass="27598">MAAAAVPDWSRFQFYELDQSLQQCLHFYINRCLRNYLDDSGTRDGVYNFRVQGTVCHRIGSLLTSSNRRNMFAQVYINDPDMAARVESRIGMTDGLDLRILETIDHVMVTHNEYARGFLNARDIMVQQAGDRYQEALVEYRRRVGAGESTENNPALRLDNFLPENISGFALHVTRHANPGTHNMPTASEVAAIVINQGAVLHRDILLKTRGGGFRRIFESSSSYLYFSRTVNEDGHTTFLPCE</sequence>
<keyword evidence="1" id="KW-0067">ATP-binding</keyword>